<evidence type="ECO:0000256" key="1">
    <source>
        <dbReference type="ARBA" id="ARBA00022741"/>
    </source>
</evidence>
<feature type="coiled-coil region" evidence="7">
    <location>
        <begin position="991"/>
        <end position="1102"/>
    </location>
</feature>
<keyword evidence="1 6" id="KW-0547">Nucleotide-binding</keyword>
<dbReference type="PROSITE" id="PS51456">
    <property type="entry name" value="MYOSIN_MOTOR"/>
    <property type="match status" value="1"/>
</dbReference>
<feature type="binding site" evidence="6">
    <location>
        <begin position="164"/>
        <end position="171"/>
    </location>
    <ligand>
        <name>ATP</name>
        <dbReference type="ChEBI" id="CHEBI:30616"/>
    </ligand>
</feature>
<feature type="domain" description="Myosin motor" evidence="8">
    <location>
        <begin position="71"/>
        <end position="794"/>
    </location>
</feature>
<dbReference type="InterPro" id="IPR036961">
    <property type="entry name" value="Kinesin_motor_dom_sf"/>
</dbReference>
<dbReference type="Gene3D" id="1.20.120.720">
    <property type="entry name" value="Myosin VI head, motor domain, U50 subdomain"/>
    <property type="match status" value="1"/>
</dbReference>
<sequence length="1772" mass="203169">MAAAVEESHLAVGSMVFIPCEQLIWALAKVLELKGSKVYVERLDNHSVVEFAKSIKFYFHDAEIQRETGLNAPHDLTQLTHLHEASVLESLNVRFKADSIYTFTGPILIAVNPFKILKGMYNDKIIQLCRSSKDNKIPHLYTIANAAYVGICERKKSQAILISGESGAGKTESTKYVMKFLASAGAVTNEGHSDIERKVLESNPLLEAFGNARTLRNDNSSRFGKFIELQFNVAQNTTGRLCGARIQTYLLEKVRVCHQQEGERNFHAFYQICVAAAYALKHSNGIYKFPITKVQHHVNVQPQIMNFQAYDSVQKFSYLTKSSCHTLDGKDELIEFENTIYAMQTVGMTLAEQMDIFNVTTAVLCIGNISFSIPKNNSEGSEISSHGIEWAEKASKLLNISFNRLADGLTYRTIRTNTENIKKPLRVEEAKETRDALARSLYGTLFLQIVKRTNDTIGYIAHNSLFCGVLDIFGFECFEINSFEQICINFTNERLQFFFNNFVFKFEEALYQYEEIPWNKLDFPDNQDCIELFQEKHFGIFAMLDEECLVPNGRDRSYNNKLCLRHSSKLRFSEIKTNPNWFIINHFAGSVSYCSDGFLDKNKDLLSDDAQIVIKESKNTFVSNLFANFLNRGITNNRRRRSHGMITISSTFRDQLNDLMDRVDITEPHFIRCIKPNNQNIPNVFTRSSVNEQLRYGGVLQAVQVSRAGYPVRMLHEDFILDYIFLISHEEWPKYLLWKNREKGSRALAISLLKRILELYKIPVAPEGFYMWAVGKTKCFFKTEAFEVLSSFRGKIRNAAAVKIQAIIKGNLQQRSYETLRRITIYIQSWIRSYLCKKELQNLRREKAALILQTNFRMHRARSRYQRRRAQIIKFQLRCKNVLEMRHTILRDRNKKAVLIQSTWRMFVERKKYLNLQFWLRVFTRRINKLIKRQRLLKLSEGYKIEELLLENETLKTEIETSEKCIQEGELKYLKMIVTNEKATSESKKREDKYKKNFQQLTKNIACLEKDIDRVMKEKEYLNGEYVKQKNENSHLLHNITVQEKSSTGLKHQINELENEKQNYLARIQENHLESVKNLETIEHLQGQLRLADQKITNAENNVKALQKPKQIPSKEVMENFLSSATHPLDGKTSSLPSNRTLTDKEIFALQRKNEELIEENEKLRRMKTMNSYASADLHKANDSTPSLALIGWKESDKRYLFSEFLDARDVDASGRFDRIRPFEGSDESVWISLRCIINENDIECFDCPENDATLLDDPHSINVYSRVAFLFIFVNASARKTFEPVKKFFKMLETMEFVKAKIFLIYFSRETRQGNPEEVSRTEVDELAALYNVEVKEIAKKNTAEIFDSCLNLTVKSRGFMNTLGTKIRKKINLTSVDISSLRSLIRSVMLDEEQEKEFLRPSLPAECLASKGGSSFHRIFPFAIYEASCPFQRLAMGSSRHPTCFFLAIGGSNGIVQVIKVHRTQKELRCLQSSKENLDKVTTTSSPVESDEIYAMFDLSGGKITSLFFIQDDKYLIVASRNSNIYVINMETKTREKQYKDSSPVLCCIPIPSDFNHIVSITEKSILRILSLTLDMGICREALDFIATTMTFDKTGTLLFIGSDNGRVHCFSVSHEKKIASKGGLTVSEAPIFLLDIWLPLSNCLSSAALLLVGTGDGSVSTYPLNNFISIDARASPNWSCRTQLPNHVVSGCNNHVCGNWYVFGTESRQIMVLSREDSSDTNPKITSHTIGRNSPLSDVLVSTDGFIMACTLRGGVIELFRRSEVIKTV</sequence>
<dbReference type="Gene3D" id="6.20.240.20">
    <property type="match status" value="1"/>
</dbReference>
<evidence type="ECO:0000256" key="5">
    <source>
        <dbReference type="ARBA" id="ARBA00023203"/>
    </source>
</evidence>
<dbReference type="SMART" id="SM00320">
    <property type="entry name" value="WD40"/>
    <property type="match status" value="4"/>
</dbReference>
<dbReference type="SMART" id="SM00242">
    <property type="entry name" value="MYSc"/>
    <property type="match status" value="1"/>
</dbReference>
<dbReference type="InterPro" id="IPR036322">
    <property type="entry name" value="WD40_repeat_dom_sf"/>
</dbReference>
<evidence type="ECO:0000256" key="7">
    <source>
        <dbReference type="SAM" id="Coils"/>
    </source>
</evidence>
<dbReference type="GO" id="GO:0005524">
    <property type="term" value="F:ATP binding"/>
    <property type="evidence" value="ECO:0007669"/>
    <property type="project" value="UniProtKB-UniRule"/>
</dbReference>
<evidence type="ECO:0000259" key="8">
    <source>
        <dbReference type="PROSITE" id="PS51456"/>
    </source>
</evidence>
<dbReference type="GO" id="GO:0016020">
    <property type="term" value="C:membrane"/>
    <property type="evidence" value="ECO:0007669"/>
    <property type="project" value="TreeGrafter"/>
</dbReference>
<comment type="similarity">
    <text evidence="6">Belongs to the TRAFAC class myosin-kinesin ATPase superfamily. Myosin family.</text>
</comment>
<dbReference type="GO" id="GO:0007015">
    <property type="term" value="P:actin filament organization"/>
    <property type="evidence" value="ECO:0007669"/>
    <property type="project" value="TreeGrafter"/>
</dbReference>
<keyword evidence="3 6" id="KW-0518">Myosin</keyword>
<keyword evidence="4 6" id="KW-0505">Motor protein</keyword>
<proteinExistence type="evidence at transcript level"/>
<dbReference type="GO" id="GO:0000146">
    <property type="term" value="F:microfilament motor activity"/>
    <property type="evidence" value="ECO:0007669"/>
    <property type="project" value="TreeGrafter"/>
</dbReference>
<dbReference type="GO" id="GO:0051015">
    <property type="term" value="F:actin filament binding"/>
    <property type="evidence" value="ECO:0007669"/>
    <property type="project" value="TreeGrafter"/>
</dbReference>
<feature type="region of interest" description="Actin-binding" evidence="6">
    <location>
        <begin position="656"/>
        <end position="678"/>
    </location>
</feature>
<dbReference type="Gene3D" id="3.40.850.10">
    <property type="entry name" value="Kinesin motor domain"/>
    <property type="match status" value="1"/>
</dbReference>
<evidence type="ECO:0000256" key="6">
    <source>
        <dbReference type="PROSITE-ProRule" id="PRU00782"/>
    </source>
</evidence>
<dbReference type="SUPFAM" id="SSF50978">
    <property type="entry name" value="WD40 repeat-like"/>
    <property type="match status" value="1"/>
</dbReference>
<protein>
    <submittedName>
        <fullName evidence="9">Myosin 2</fullName>
    </submittedName>
</protein>
<dbReference type="InterPro" id="IPR001609">
    <property type="entry name" value="Myosin_head_motor_dom-like"/>
</dbReference>
<dbReference type="InterPro" id="IPR015943">
    <property type="entry name" value="WD40/YVTN_repeat-like_dom_sf"/>
</dbReference>
<dbReference type="Gene3D" id="2.130.10.10">
    <property type="entry name" value="YVTN repeat-like/Quinoprotein amine dehydrogenase"/>
    <property type="match status" value="1"/>
</dbReference>
<dbReference type="SUPFAM" id="SSF52540">
    <property type="entry name" value="P-loop containing nucleoside triphosphate hydrolases"/>
    <property type="match status" value="1"/>
</dbReference>
<dbReference type="Gene3D" id="1.20.58.530">
    <property type="match status" value="1"/>
</dbReference>
<dbReference type="Pfam" id="PF00612">
    <property type="entry name" value="IQ"/>
    <property type="match status" value="4"/>
</dbReference>
<dbReference type="InterPro" id="IPR000048">
    <property type="entry name" value="IQ_motif_EF-hand-BS"/>
</dbReference>
<dbReference type="Gene3D" id="1.10.10.820">
    <property type="match status" value="1"/>
</dbReference>
<dbReference type="Pfam" id="PF00063">
    <property type="entry name" value="Myosin_head"/>
    <property type="match status" value="1"/>
</dbReference>
<dbReference type="PANTHER" id="PTHR13140">
    <property type="entry name" value="MYOSIN"/>
    <property type="match status" value="1"/>
</dbReference>
<keyword evidence="5 6" id="KW-0009">Actin-binding</keyword>
<evidence type="ECO:0000256" key="2">
    <source>
        <dbReference type="ARBA" id="ARBA00022840"/>
    </source>
</evidence>
<dbReference type="Gene3D" id="1.20.5.190">
    <property type="match status" value="1"/>
</dbReference>
<accession>A0A3S8V2T7</accession>
<dbReference type="EMBL" id="MK212292">
    <property type="protein sequence ID" value="AZL94258.1"/>
    <property type="molecule type" value="mRNA"/>
</dbReference>
<dbReference type="PANTHER" id="PTHR13140:SF706">
    <property type="entry name" value="DILUTE CLASS UNCONVENTIONAL MYOSIN, ISOFORM C"/>
    <property type="match status" value="1"/>
</dbReference>
<name>A0A3S8V2T7_9APIC</name>
<reference evidence="9" key="1">
    <citation type="journal article" date="2018" name="Genome Biol. Evol.">
        <title>Nephromyces encodes a urate metabolism pathway and predicted peroxisomes, demonstrating these are not ancient losses of apicomplexans.</title>
        <authorList>
            <person name="Paight C."/>
            <person name="Slamovits C.H."/>
            <person name="Saffo M.B."/>
            <person name="Lane C.E."/>
        </authorList>
    </citation>
    <scope>NUCLEOTIDE SEQUENCE</scope>
    <source>
        <strain evidence="9">Cardio101</strain>
    </source>
</reference>
<evidence type="ECO:0000256" key="3">
    <source>
        <dbReference type="ARBA" id="ARBA00023123"/>
    </source>
</evidence>
<dbReference type="SMART" id="SM00015">
    <property type="entry name" value="IQ"/>
    <property type="match status" value="4"/>
</dbReference>
<dbReference type="GO" id="GO:0005737">
    <property type="term" value="C:cytoplasm"/>
    <property type="evidence" value="ECO:0007669"/>
    <property type="project" value="TreeGrafter"/>
</dbReference>
<organism evidence="9">
    <name type="scientific">Cardiosporidium cionae</name>
    <dbReference type="NCBI Taxonomy" id="476202"/>
    <lineage>
        <taxon>Eukaryota</taxon>
        <taxon>Sar</taxon>
        <taxon>Alveolata</taxon>
        <taxon>Apicomplexa</taxon>
        <taxon>Aconoidasida</taxon>
        <taxon>Nephromycida</taxon>
        <taxon>Cardiosporidium</taxon>
    </lineage>
</organism>
<dbReference type="InterPro" id="IPR027417">
    <property type="entry name" value="P-loop_NTPase"/>
</dbReference>
<evidence type="ECO:0000313" key="9">
    <source>
        <dbReference type="EMBL" id="AZL94258.1"/>
    </source>
</evidence>
<dbReference type="PROSITE" id="PS50096">
    <property type="entry name" value="IQ"/>
    <property type="match status" value="4"/>
</dbReference>
<evidence type="ECO:0000256" key="4">
    <source>
        <dbReference type="ARBA" id="ARBA00023175"/>
    </source>
</evidence>
<dbReference type="InterPro" id="IPR001680">
    <property type="entry name" value="WD40_rpt"/>
</dbReference>
<keyword evidence="7" id="KW-0175">Coiled coil</keyword>
<dbReference type="GO" id="GO:0016459">
    <property type="term" value="C:myosin complex"/>
    <property type="evidence" value="ECO:0007669"/>
    <property type="project" value="UniProtKB-KW"/>
</dbReference>
<keyword evidence="2 6" id="KW-0067">ATP-binding</keyword>
<dbReference type="PRINTS" id="PR00193">
    <property type="entry name" value="MYOSINHEAVY"/>
</dbReference>